<keyword evidence="2" id="KW-0349">Heme</keyword>
<keyword evidence="2" id="KW-0560">Oxidoreductase</keyword>
<dbReference type="PRINTS" id="PR00359">
    <property type="entry name" value="BP450"/>
</dbReference>
<reference evidence="3" key="1">
    <citation type="submission" date="2023-07" db="EMBL/GenBank/DDBJ databases">
        <authorList>
            <person name="Kim M."/>
        </authorList>
    </citation>
    <scope>NUCLEOTIDE SEQUENCE</scope>
    <source>
        <strain evidence="3">BIUV-7</strain>
    </source>
</reference>
<proteinExistence type="inferred from homology"/>
<gene>
    <name evidence="3" type="ORF">Q4F19_09195</name>
</gene>
<dbReference type="PROSITE" id="PS00086">
    <property type="entry name" value="CYTOCHROME_P450"/>
    <property type="match status" value="1"/>
</dbReference>
<dbReference type="InterPro" id="IPR001128">
    <property type="entry name" value="Cyt_P450"/>
</dbReference>
<accession>A0ABT8YA20</accession>
<comment type="similarity">
    <text evidence="1 2">Belongs to the cytochrome P450 family.</text>
</comment>
<keyword evidence="2" id="KW-0503">Monooxygenase</keyword>
<evidence type="ECO:0000256" key="1">
    <source>
        <dbReference type="ARBA" id="ARBA00010617"/>
    </source>
</evidence>
<keyword evidence="2" id="KW-0479">Metal-binding</keyword>
<protein>
    <submittedName>
        <fullName evidence="3">Cytochrome P450</fullName>
    </submittedName>
</protein>
<dbReference type="CDD" id="cd11033">
    <property type="entry name" value="CYP142-like"/>
    <property type="match status" value="1"/>
</dbReference>
<dbReference type="InterPro" id="IPR002397">
    <property type="entry name" value="Cyt_P450_B"/>
</dbReference>
<dbReference type="EMBL" id="JAUOTP010000003">
    <property type="protein sequence ID" value="MDO6414554.1"/>
    <property type="molecule type" value="Genomic_DNA"/>
</dbReference>
<dbReference type="PANTHER" id="PTHR46696:SF1">
    <property type="entry name" value="CYTOCHROME P450 YJIB-RELATED"/>
    <property type="match status" value="1"/>
</dbReference>
<dbReference type="PRINTS" id="PR00385">
    <property type="entry name" value="P450"/>
</dbReference>
<organism evidence="3 4">
    <name type="scientific">Sphingomonas natans</name>
    <dbReference type="NCBI Taxonomy" id="3063330"/>
    <lineage>
        <taxon>Bacteria</taxon>
        <taxon>Pseudomonadati</taxon>
        <taxon>Pseudomonadota</taxon>
        <taxon>Alphaproteobacteria</taxon>
        <taxon>Sphingomonadales</taxon>
        <taxon>Sphingomonadaceae</taxon>
        <taxon>Sphingomonas</taxon>
    </lineage>
</organism>
<keyword evidence="4" id="KW-1185">Reference proteome</keyword>
<dbReference type="InterPro" id="IPR036396">
    <property type="entry name" value="Cyt_P450_sf"/>
</dbReference>
<dbReference type="RefSeq" id="WP_303541809.1">
    <property type="nucleotide sequence ID" value="NZ_JAUOTP010000003.1"/>
</dbReference>
<dbReference type="InterPro" id="IPR017972">
    <property type="entry name" value="Cyt_P450_CS"/>
</dbReference>
<dbReference type="Gene3D" id="1.10.630.10">
    <property type="entry name" value="Cytochrome P450"/>
    <property type="match status" value="1"/>
</dbReference>
<comment type="caution">
    <text evidence="3">The sequence shown here is derived from an EMBL/GenBank/DDBJ whole genome shotgun (WGS) entry which is preliminary data.</text>
</comment>
<dbReference type="Proteomes" id="UP001169764">
    <property type="component" value="Unassembled WGS sequence"/>
</dbReference>
<evidence type="ECO:0000256" key="2">
    <source>
        <dbReference type="RuleBase" id="RU000461"/>
    </source>
</evidence>
<sequence length="425" mass="47450">MIENDLPAEAITDARTFTDDAALHGLLARLRRTDPLPRVESGTTIPFWLVTRHADLTAIELDASRFINAPRQAVLPLAYEAHTRREGQGYQSFMRNLVAMDGSEHRVFRAISQSRFLPKALNTIRLDIERLAAEFVDRMAGKGGSCDFAGEIAMWYPLRVIMTILGVPPQDEALMLRLTQQQLSSQDPEFAGAADDAGATTGMAAMKRMFDYFQPIIADRRINPRDDIATVIATATIDDAYLEERDVFGYFVILATAGHDTTSYSLAGGMLALLQNPDQLEKLRADPALIPSAVDEIIRWSTPVRHFCRTAVEDCQIAGKAIKKDDVLLLSYPSANRDETVFEDPFAFRIDRKPNRHLAFGTGPHLCLGQHLAKMELGSFLREFLARIDHIELVGTPRFTEATFVSGVKELPVRYRFKQPTDQAA</sequence>
<dbReference type="Pfam" id="PF00067">
    <property type="entry name" value="p450"/>
    <property type="match status" value="1"/>
</dbReference>
<dbReference type="PANTHER" id="PTHR46696">
    <property type="entry name" value="P450, PUTATIVE (EUROFUNG)-RELATED"/>
    <property type="match status" value="1"/>
</dbReference>
<evidence type="ECO:0000313" key="4">
    <source>
        <dbReference type="Proteomes" id="UP001169764"/>
    </source>
</evidence>
<evidence type="ECO:0000313" key="3">
    <source>
        <dbReference type="EMBL" id="MDO6414554.1"/>
    </source>
</evidence>
<dbReference type="SUPFAM" id="SSF48264">
    <property type="entry name" value="Cytochrome P450"/>
    <property type="match status" value="1"/>
</dbReference>
<name>A0ABT8YA20_9SPHN</name>
<keyword evidence="2" id="KW-0408">Iron</keyword>